<comment type="cofactor">
    <cofactor evidence="11">
        <name>NADPH</name>
        <dbReference type="ChEBI" id="CHEBI:57783"/>
    </cofactor>
</comment>
<feature type="binding site" evidence="11">
    <location>
        <position position="185"/>
    </location>
    <ligand>
        <name>FMN</name>
        <dbReference type="ChEBI" id="CHEBI:58210"/>
    </ligand>
</feature>
<evidence type="ECO:0000256" key="4">
    <source>
        <dbReference type="ARBA" id="ARBA00022643"/>
    </source>
</evidence>
<evidence type="ECO:0000256" key="9">
    <source>
        <dbReference type="ARBA" id="ARBA00023235"/>
    </source>
</evidence>
<dbReference type="GO" id="GO:0005737">
    <property type="term" value="C:cytoplasm"/>
    <property type="evidence" value="ECO:0007669"/>
    <property type="project" value="UniProtKB-SubCell"/>
</dbReference>
<feature type="binding site" evidence="11">
    <location>
        <begin position="261"/>
        <end position="263"/>
    </location>
    <ligand>
        <name>FMN</name>
        <dbReference type="ChEBI" id="CHEBI:58210"/>
    </ligand>
</feature>
<accession>A0A0R1M0E3</accession>
<comment type="catalytic activity">
    <reaction evidence="11">
        <text>isopentenyl diphosphate = dimethylallyl diphosphate</text>
        <dbReference type="Rhea" id="RHEA:23284"/>
        <dbReference type="ChEBI" id="CHEBI:57623"/>
        <dbReference type="ChEBI" id="CHEBI:128769"/>
        <dbReference type="EC" id="5.3.3.2"/>
    </reaction>
</comment>
<dbReference type="Proteomes" id="UP000051160">
    <property type="component" value="Unassembled WGS sequence"/>
</dbReference>
<dbReference type="STRING" id="1423776.FD04_GL001011"/>
<dbReference type="OrthoDB" id="9795032at2"/>
<dbReference type="PANTHER" id="PTHR43665:SF1">
    <property type="entry name" value="ISOPENTENYL-DIPHOSPHATE DELTA-ISOMERASE"/>
    <property type="match status" value="1"/>
</dbReference>
<feature type="binding site" evidence="11">
    <location>
        <position position="215"/>
    </location>
    <ligand>
        <name>FMN</name>
        <dbReference type="ChEBI" id="CHEBI:58210"/>
    </ligand>
</feature>
<dbReference type="GO" id="GO:0000287">
    <property type="term" value="F:magnesium ion binding"/>
    <property type="evidence" value="ECO:0007669"/>
    <property type="project" value="UniProtKB-UniRule"/>
</dbReference>
<dbReference type="EC" id="5.3.3.2" evidence="11"/>
<keyword evidence="9 11" id="KW-0413">Isomerase</keyword>
<feature type="binding site" evidence="11">
    <location>
        <position position="95"/>
    </location>
    <ligand>
        <name>FMN</name>
        <dbReference type="ChEBI" id="CHEBI:58210"/>
    </ligand>
</feature>
<comment type="similarity">
    <text evidence="11">Belongs to the IPP isomerase type 2 family.</text>
</comment>
<feature type="binding site" evidence="11">
    <location>
        <position position="210"/>
    </location>
    <ligand>
        <name>FMN</name>
        <dbReference type="ChEBI" id="CHEBI:58210"/>
    </ligand>
</feature>
<dbReference type="Pfam" id="PF01070">
    <property type="entry name" value="FMN_dh"/>
    <property type="match status" value="1"/>
</dbReference>
<evidence type="ECO:0000256" key="8">
    <source>
        <dbReference type="ARBA" id="ARBA00023229"/>
    </source>
</evidence>
<feature type="binding site" evidence="11">
    <location>
        <position position="154"/>
    </location>
    <ligand>
        <name>substrate</name>
    </ligand>
</feature>
<dbReference type="NCBIfam" id="TIGR02151">
    <property type="entry name" value="IPP_isom_2"/>
    <property type="match status" value="1"/>
</dbReference>
<feature type="binding site" evidence="11">
    <location>
        <begin position="282"/>
        <end position="283"/>
    </location>
    <ligand>
        <name>FMN</name>
        <dbReference type="ChEBI" id="CHEBI:58210"/>
    </ligand>
</feature>
<dbReference type="Gene3D" id="3.20.20.70">
    <property type="entry name" value="Aldolase class I"/>
    <property type="match status" value="1"/>
</dbReference>
<keyword evidence="6 11" id="KW-0460">Magnesium</keyword>
<dbReference type="CDD" id="cd02811">
    <property type="entry name" value="IDI-2_FMN"/>
    <property type="match status" value="1"/>
</dbReference>
<feature type="binding site" evidence="11">
    <location>
        <position position="155"/>
    </location>
    <ligand>
        <name>Mg(2+)</name>
        <dbReference type="ChEBI" id="CHEBI:18420"/>
    </ligand>
</feature>
<comment type="subcellular location">
    <subcellularLocation>
        <location evidence="11">Cytoplasm</location>
    </subcellularLocation>
</comment>
<dbReference type="RefSeq" id="WP_056947836.1">
    <property type="nucleotide sequence ID" value="NZ_AZEE01000028.1"/>
</dbReference>
<dbReference type="GO" id="GO:0070402">
    <property type="term" value="F:NADPH binding"/>
    <property type="evidence" value="ECO:0007669"/>
    <property type="project" value="UniProtKB-UniRule"/>
</dbReference>
<reference evidence="13 14" key="1">
    <citation type="journal article" date="2015" name="Genome Announc.">
        <title>Expanding the biotechnology potential of lactobacilli through comparative genomics of 213 strains and associated genera.</title>
        <authorList>
            <person name="Sun Z."/>
            <person name="Harris H.M."/>
            <person name="McCann A."/>
            <person name="Guo C."/>
            <person name="Argimon S."/>
            <person name="Zhang W."/>
            <person name="Yang X."/>
            <person name="Jeffery I.B."/>
            <person name="Cooney J.C."/>
            <person name="Kagawa T.F."/>
            <person name="Liu W."/>
            <person name="Song Y."/>
            <person name="Salvetti E."/>
            <person name="Wrobel A."/>
            <person name="Rasinkangas P."/>
            <person name="Parkhill J."/>
            <person name="Rea M.C."/>
            <person name="O'Sullivan O."/>
            <person name="Ritari J."/>
            <person name="Douillard F.P."/>
            <person name="Paul Ross R."/>
            <person name="Yang R."/>
            <person name="Briner A.E."/>
            <person name="Felis G.E."/>
            <person name="de Vos W.M."/>
            <person name="Barrangou R."/>
            <person name="Klaenhammer T.R."/>
            <person name="Caufield P.W."/>
            <person name="Cui Y."/>
            <person name="Zhang H."/>
            <person name="O'Toole P.W."/>
        </authorList>
    </citation>
    <scope>NUCLEOTIDE SEQUENCE [LARGE SCALE GENOMIC DNA]</scope>
    <source>
        <strain evidence="13 14">DSM 19909</strain>
    </source>
</reference>
<keyword evidence="5 11" id="KW-0479">Metal-binding</keyword>
<feature type="binding site" evidence="11">
    <location>
        <begin position="65"/>
        <end position="67"/>
    </location>
    <ligand>
        <name>FMN</name>
        <dbReference type="ChEBI" id="CHEBI:58210"/>
    </ligand>
</feature>
<evidence type="ECO:0000256" key="6">
    <source>
        <dbReference type="ARBA" id="ARBA00022842"/>
    </source>
</evidence>
<keyword evidence="7 11" id="KW-0521">NADP</keyword>
<dbReference type="AlphaFoldDB" id="A0A0R1M0E3"/>
<dbReference type="HAMAP" id="MF_00354">
    <property type="entry name" value="Idi_2"/>
    <property type="match status" value="1"/>
</dbReference>
<dbReference type="InterPro" id="IPR013785">
    <property type="entry name" value="Aldolase_TIM"/>
</dbReference>
<evidence type="ECO:0000256" key="10">
    <source>
        <dbReference type="ARBA" id="ARBA00025810"/>
    </source>
</evidence>
<dbReference type="GO" id="GO:0016491">
    <property type="term" value="F:oxidoreductase activity"/>
    <property type="evidence" value="ECO:0007669"/>
    <property type="project" value="InterPro"/>
</dbReference>
<keyword evidence="4 11" id="KW-0288">FMN</keyword>
<comment type="caution">
    <text evidence="11">Lacks conserved residue(s) required for the propagation of feature annotation.</text>
</comment>
<dbReference type="InterPro" id="IPR011179">
    <property type="entry name" value="IPdP_isomerase"/>
</dbReference>
<keyword evidence="8 11" id="KW-0414">Isoprene biosynthesis</keyword>
<dbReference type="EMBL" id="AZEE01000028">
    <property type="protein sequence ID" value="KRK98034.1"/>
    <property type="molecule type" value="Genomic_DNA"/>
</dbReference>
<evidence type="ECO:0000256" key="5">
    <source>
        <dbReference type="ARBA" id="ARBA00022723"/>
    </source>
</evidence>
<dbReference type="SUPFAM" id="SSF51395">
    <property type="entry name" value="FMN-linked oxidoreductases"/>
    <property type="match status" value="1"/>
</dbReference>
<dbReference type="GO" id="GO:0010181">
    <property type="term" value="F:FMN binding"/>
    <property type="evidence" value="ECO:0007669"/>
    <property type="project" value="UniProtKB-UniRule"/>
</dbReference>
<organism evidence="13 14">
    <name type="scientific">Secundilactobacillus odoratitofui DSM 19909 = JCM 15043</name>
    <dbReference type="NCBI Taxonomy" id="1423776"/>
    <lineage>
        <taxon>Bacteria</taxon>
        <taxon>Bacillati</taxon>
        <taxon>Bacillota</taxon>
        <taxon>Bacilli</taxon>
        <taxon>Lactobacillales</taxon>
        <taxon>Lactobacillaceae</taxon>
        <taxon>Secundilactobacillus</taxon>
    </lineage>
</organism>
<feature type="binding site" evidence="11">
    <location>
        <position position="124"/>
    </location>
    <ligand>
        <name>FMN</name>
        <dbReference type="ChEBI" id="CHEBI:58210"/>
    </ligand>
</feature>
<keyword evidence="3 11" id="KW-0285">Flavoprotein</keyword>
<evidence type="ECO:0000256" key="11">
    <source>
        <dbReference type="HAMAP-Rule" id="MF_00354"/>
    </source>
</evidence>
<dbReference type="PANTHER" id="PTHR43665">
    <property type="entry name" value="ISOPENTENYL-DIPHOSPHATE DELTA-ISOMERASE"/>
    <property type="match status" value="1"/>
</dbReference>
<comment type="cofactor">
    <cofactor evidence="11">
        <name>Mg(2+)</name>
        <dbReference type="ChEBI" id="CHEBI:18420"/>
    </cofactor>
</comment>
<dbReference type="GO" id="GO:0004452">
    <property type="term" value="F:isopentenyl-diphosphate delta-isomerase activity"/>
    <property type="evidence" value="ECO:0007669"/>
    <property type="project" value="UniProtKB-UniRule"/>
</dbReference>
<dbReference type="PIRSF" id="PIRSF003314">
    <property type="entry name" value="IPP_isomerase"/>
    <property type="match status" value="1"/>
</dbReference>
<dbReference type="GO" id="GO:0008299">
    <property type="term" value="P:isoprenoid biosynthetic process"/>
    <property type="evidence" value="ECO:0007669"/>
    <property type="project" value="UniProtKB-UniRule"/>
</dbReference>
<evidence type="ECO:0000256" key="3">
    <source>
        <dbReference type="ARBA" id="ARBA00022630"/>
    </source>
</evidence>
<evidence type="ECO:0000256" key="1">
    <source>
        <dbReference type="ARBA" id="ARBA00001917"/>
    </source>
</evidence>
<evidence type="ECO:0000256" key="2">
    <source>
        <dbReference type="ARBA" id="ARBA00022490"/>
    </source>
</evidence>
<gene>
    <name evidence="11" type="primary">fni</name>
    <name evidence="13" type="ORF">FD04_GL001011</name>
</gene>
<sequence>MTSKQSHRKDEHVSLAEKFYQTESNSSFDQVRILHQSLPEMALSDVDATTRFNGKSMPFPVLIEAMTGGSPRTGQLNAQLAQLATQTNLPMAVGSQSVALKEPDQTASFEVVRQFDPDGLIFANVGAGHSFEDAKRVVEMIHADALQLHINVAQEIIMPEGDRDFYWLDQLAEIVAKLNVPVVIKEVGFGMTAKTVQKLMAIGVEYIDLSGRGGTSFAQIENFRRSQKEMNYLSEWGLTTVEALLEMRKLASRPQIFASGGIKTPLDAIKALALGADYVGMAGEILHHLISTDYEATLAWLTDWLGDFKLLMLLTGSKTLQDLRKQSLVFSPELASFAEQRFISLT</sequence>
<evidence type="ECO:0000313" key="13">
    <source>
        <dbReference type="EMBL" id="KRK98034.1"/>
    </source>
</evidence>
<feature type="binding site" evidence="11">
    <location>
        <begin position="8"/>
        <end position="9"/>
    </location>
    <ligand>
        <name>substrate</name>
    </ligand>
</feature>
<comment type="caution">
    <text evidence="13">The sequence shown here is derived from an EMBL/GenBank/DDBJ whole genome shotgun (WGS) entry which is preliminary data.</text>
</comment>
<dbReference type="PATRIC" id="fig|1423776.4.peg.1020"/>
<evidence type="ECO:0000313" key="14">
    <source>
        <dbReference type="Proteomes" id="UP000051160"/>
    </source>
</evidence>
<evidence type="ECO:0000259" key="12">
    <source>
        <dbReference type="Pfam" id="PF01070"/>
    </source>
</evidence>
<keyword evidence="14" id="KW-1185">Reference proteome</keyword>
<comment type="subunit">
    <text evidence="10 11">Homooctamer. Dimer of tetramers.</text>
</comment>
<comment type="cofactor">
    <cofactor evidence="1 11">
        <name>FMN</name>
        <dbReference type="ChEBI" id="CHEBI:58210"/>
    </cofactor>
</comment>
<feature type="domain" description="FMN-dependent dehydrogenase" evidence="12">
    <location>
        <begin position="155"/>
        <end position="328"/>
    </location>
</feature>
<name>A0A0R1M0E3_9LACO</name>
<proteinExistence type="inferred from homology"/>
<dbReference type="InterPro" id="IPR000262">
    <property type="entry name" value="FMN-dep_DH"/>
</dbReference>
<evidence type="ECO:0000256" key="7">
    <source>
        <dbReference type="ARBA" id="ARBA00022857"/>
    </source>
</evidence>
<comment type="function">
    <text evidence="11">Involved in the biosynthesis of isoprenoids. Catalyzes the 1,3-allylic rearrangement of the homoallylic substrate isopentenyl (IPP) to its allylic isomer, dimethylallyl diphosphate (DMAPP).</text>
</comment>
<keyword evidence="2 11" id="KW-0963">Cytoplasm</keyword>
<protein>
    <recommendedName>
        <fullName evidence="11">Isopentenyl-diphosphate delta-isomerase</fullName>
        <shortName evidence="11">IPP isomerase</shortName>
        <ecNumber evidence="11">5.3.3.2</ecNumber>
    </recommendedName>
    <alternativeName>
        <fullName evidence="11">Isopentenyl diphosphate:dimethylallyl diphosphate isomerase</fullName>
    </alternativeName>
    <alternativeName>
        <fullName evidence="11">Isopentenyl pyrophosphate isomerase</fullName>
    </alternativeName>
    <alternativeName>
        <fullName evidence="11">Type 2 isopentenyl diphosphate isomerase</fullName>
        <shortName evidence="11">IDI-2</shortName>
    </alternativeName>
</protein>